<comment type="similarity">
    <text evidence="1">Belongs to the amidase family.</text>
</comment>
<feature type="domain" description="Amidase" evidence="5">
    <location>
        <begin position="61"/>
        <end position="516"/>
    </location>
</feature>
<proteinExistence type="inferred from homology"/>
<reference evidence="6" key="1">
    <citation type="submission" date="2023-08" db="EMBL/GenBank/DDBJ databases">
        <title>Black Yeasts Isolated from many extreme environments.</title>
        <authorList>
            <person name="Coleine C."/>
            <person name="Stajich J.E."/>
            <person name="Selbmann L."/>
        </authorList>
    </citation>
    <scope>NUCLEOTIDE SEQUENCE</scope>
    <source>
        <strain evidence="6">CCFEE 5401</strain>
    </source>
</reference>
<evidence type="ECO:0000256" key="4">
    <source>
        <dbReference type="PIRSR" id="PIRSR001221-2"/>
    </source>
</evidence>
<dbReference type="SUPFAM" id="SSF75304">
    <property type="entry name" value="Amidase signature (AS) enzymes"/>
    <property type="match status" value="1"/>
</dbReference>
<dbReference type="AlphaFoldDB" id="A0AAN7TBE1"/>
<dbReference type="EMBL" id="JAVRRL010000064">
    <property type="protein sequence ID" value="KAK5109432.1"/>
    <property type="molecule type" value="Genomic_DNA"/>
</dbReference>
<evidence type="ECO:0000256" key="2">
    <source>
        <dbReference type="ARBA" id="ARBA00022801"/>
    </source>
</evidence>
<dbReference type="InterPro" id="IPR023631">
    <property type="entry name" value="Amidase_dom"/>
</dbReference>
<feature type="active site" description="Acyl-ester intermediate" evidence="3">
    <location>
        <position position="216"/>
    </location>
</feature>
<feature type="binding site" evidence="4">
    <location>
        <begin position="213"/>
        <end position="216"/>
    </location>
    <ligand>
        <name>substrate</name>
    </ligand>
</feature>
<keyword evidence="2" id="KW-0378">Hydrolase</keyword>
<feature type="binding site" evidence="4">
    <location>
        <position position="166"/>
    </location>
    <ligand>
        <name>substrate</name>
    </ligand>
</feature>
<evidence type="ECO:0000313" key="7">
    <source>
        <dbReference type="Proteomes" id="UP001310890"/>
    </source>
</evidence>
<dbReference type="GO" id="GO:0016787">
    <property type="term" value="F:hydrolase activity"/>
    <property type="evidence" value="ECO:0007669"/>
    <property type="project" value="UniProtKB-KW"/>
</dbReference>
<dbReference type="InterPro" id="IPR036928">
    <property type="entry name" value="AS_sf"/>
</dbReference>
<sequence>MASNPNEDWVEKVGRKRAAQEASLQPYLDQTPTDIDDSITSIADVATLAGRVAQGDFTTTEVVSAYIRKAVDAHQKTNCLTEILFDEAREQARQHDAYYAEHKRPVGPLHGVVMTLKDQFNVKGHDTSLGYVGRAFHPAQEDALLATILKNAGVIFIAKTNLPQTIMWCETENPLFGLTTHPLDASLTPGGSTGGEGALLSLHGSLVGWGTDIGGSVRIPSHMTGLYALKPSSGRIPYLGIPVSTEGQEHIPSVVGPMARSLSSILTATKTVISANPWTHDPRVLPIPWRQDQYHSIQTRPLVIGLLLDDNVVKPHPPIQRVLREAAAKLTAAGHEIIPWNASDHQACIEIMDKYYTADGCEDLRLDIAAAGEPMIPHVAALVSRGEPISVYQYWQLNRAKQAAQKSYLDKWRSTRSPISGREIDVLLMPTMPHPAVPHRCCKWVGYTKIWNFLDYSAVVLPFGRVDKGVDRPGMVHEPRNGVDKANWALWDVEKMDGLPVSVQIVGRRLEEEKVLGAAEVVERVLRG</sequence>
<gene>
    <name evidence="6" type="ORF">LTR62_006991</name>
</gene>
<evidence type="ECO:0000259" key="5">
    <source>
        <dbReference type="Pfam" id="PF01425"/>
    </source>
</evidence>
<accession>A0AAN7TBE1</accession>
<dbReference type="PIRSF" id="PIRSF001221">
    <property type="entry name" value="Amidase_fungi"/>
    <property type="match status" value="1"/>
</dbReference>
<dbReference type="PANTHER" id="PTHR46072">
    <property type="entry name" value="AMIDASE-RELATED-RELATED"/>
    <property type="match status" value="1"/>
</dbReference>
<dbReference type="Gene3D" id="3.90.1300.10">
    <property type="entry name" value="Amidase signature (AS) domain"/>
    <property type="match status" value="1"/>
</dbReference>
<feature type="active site" description="Charge relay system" evidence="3">
    <location>
        <position position="192"/>
    </location>
</feature>
<protein>
    <recommendedName>
        <fullName evidence="5">Amidase domain-containing protein</fullName>
    </recommendedName>
</protein>
<dbReference type="Pfam" id="PF01425">
    <property type="entry name" value="Amidase"/>
    <property type="match status" value="1"/>
</dbReference>
<feature type="binding site" evidence="4">
    <location>
        <position position="192"/>
    </location>
    <ligand>
        <name>substrate</name>
    </ligand>
</feature>
<name>A0AAN7TBE1_9PEZI</name>
<feature type="active site" description="Charge relay system" evidence="3">
    <location>
        <position position="117"/>
    </location>
</feature>
<evidence type="ECO:0000313" key="6">
    <source>
        <dbReference type="EMBL" id="KAK5109432.1"/>
    </source>
</evidence>
<dbReference type="Proteomes" id="UP001310890">
    <property type="component" value="Unassembled WGS sequence"/>
</dbReference>
<organism evidence="6 7">
    <name type="scientific">Meristemomyces frigidus</name>
    <dbReference type="NCBI Taxonomy" id="1508187"/>
    <lineage>
        <taxon>Eukaryota</taxon>
        <taxon>Fungi</taxon>
        <taxon>Dikarya</taxon>
        <taxon>Ascomycota</taxon>
        <taxon>Pezizomycotina</taxon>
        <taxon>Dothideomycetes</taxon>
        <taxon>Dothideomycetidae</taxon>
        <taxon>Mycosphaerellales</taxon>
        <taxon>Teratosphaeriaceae</taxon>
        <taxon>Meristemomyces</taxon>
    </lineage>
</organism>
<dbReference type="PANTHER" id="PTHR46072:SF2">
    <property type="entry name" value="AMIDASE (EUROFUNG)"/>
    <property type="match status" value="1"/>
</dbReference>
<evidence type="ECO:0000256" key="1">
    <source>
        <dbReference type="ARBA" id="ARBA00009199"/>
    </source>
</evidence>
<comment type="caution">
    <text evidence="6">The sequence shown here is derived from an EMBL/GenBank/DDBJ whole genome shotgun (WGS) entry which is preliminary data.</text>
</comment>
<evidence type="ECO:0000256" key="3">
    <source>
        <dbReference type="PIRSR" id="PIRSR001221-1"/>
    </source>
</evidence>